<keyword evidence="6" id="KW-0833">Ubl conjugation pathway</keyword>
<comment type="similarity">
    <text evidence="12">Belongs to the pannexin family.</text>
</comment>
<feature type="active site" description="Glycyl thioester intermediate" evidence="11">
    <location>
        <position position="864"/>
    </location>
</feature>
<evidence type="ECO:0000256" key="12">
    <source>
        <dbReference type="RuleBase" id="RU010713"/>
    </source>
</evidence>
<dbReference type="OrthoDB" id="5867527at2759"/>
<dbReference type="PANTHER" id="PTHR11893:SF36">
    <property type="entry name" value="INNEXIN-5"/>
    <property type="match status" value="1"/>
</dbReference>
<dbReference type="Proteomes" id="UP000663852">
    <property type="component" value="Unassembled WGS sequence"/>
</dbReference>
<dbReference type="GO" id="GO:0005921">
    <property type="term" value="C:gap junction"/>
    <property type="evidence" value="ECO:0007669"/>
    <property type="project" value="UniProtKB-UniRule"/>
</dbReference>
<dbReference type="Pfam" id="PF00876">
    <property type="entry name" value="Innexin"/>
    <property type="match status" value="1"/>
</dbReference>
<dbReference type="EMBL" id="CAJNOJ010000011">
    <property type="protein sequence ID" value="CAF0791508.1"/>
    <property type="molecule type" value="Genomic_DNA"/>
</dbReference>
<evidence type="ECO:0000256" key="3">
    <source>
        <dbReference type="ARBA" id="ARBA00022475"/>
    </source>
</evidence>
<evidence type="ECO:0000256" key="8">
    <source>
        <dbReference type="ARBA" id="ARBA00023065"/>
    </source>
</evidence>
<dbReference type="PRINTS" id="PR01262">
    <property type="entry name" value="INNEXIN"/>
</dbReference>
<dbReference type="GO" id="GO:0005886">
    <property type="term" value="C:plasma membrane"/>
    <property type="evidence" value="ECO:0007669"/>
    <property type="project" value="UniProtKB-SubCell"/>
</dbReference>
<evidence type="ECO:0000256" key="7">
    <source>
        <dbReference type="ARBA" id="ARBA00022989"/>
    </source>
</evidence>
<dbReference type="Pfam" id="PF00179">
    <property type="entry name" value="UQ_con"/>
    <property type="match status" value="1"/>
</dbReference>
<name>A0A813S864_ADIRI</name>
<evidence type="ECO:0000313" key="15">
    <source>
        <dbReference type="EMBL" id="CAF0791508.1"/>
    </source>
</evidence>
<dbReference type="CDD" id="cd23790">
    <property type="entry name" value="UBCc_UBE2A_2B"/>
    <property type="match status" value="1"/>
</dbReference>
<comment type="caution">
    <text evidence="12">Lacks conserved residue(s) required for the propagation of feature annotation.</text>
</comment>
<accession>A0A813S864</accession>
<dbReference type="InterPro" id="IPR016135">
    <property type="entry name" value="UBQ-conjugating_enzyme/RWD"/>
</dbReference>
<comment type="function">
    <text evidence="12">Structural component of the gap junctions.</text>
</comment>
<feature type="domain" description="UBC core" evidence="14">
    <location>
        <begin position="779"/>
        <end position="926"/>
    </location>
</feature>
<dbReference type="PANTHER" id="PTHR11893">
    <property type="entry name" value="INNEXIN"/>
    <property type="match status" value="1"/>
</dbReference>
<evidence type="ECO:0000256" key="13">
    <source>
        <dbReference type="SAM" id="MobiDB-lite"/>
    </source>
</evidence>
<keyword evidence="7 12" id="KW-1133">Transmembrane helix</keyword>
<evidence type="ECO:0000256" key="9">
    <source>
        <dbReference type="ARBA" id="ARBA00023136"/>
    </source>
</evidence>
<dbReference type="GO" id="GO:0016740">
    <property type="term" value="F:transferase activity"/>
    <property type="evidence" value="ECO:0007669"/>
    <property type="project" value="UniProtKB-KW"/>
</dbReference>
<dbReference type="PROSITE" id="PS51013">
    <property type="entry name" value="PANNEXIN"/>
    <property type="match status" value="1"/>
</dbReference>
<dbReference type="PROSITE" id="PS00183">
    <property type="entry name" value="UBC_1"/>
    <property type="match status" value="1"/>
</dbReference>
<evidence type="ECO:0000256" key="11">
    <source>
        <dbReference type="PROSITE-ProRule" id="PRU10133"/>
    </source>
</evidence>
<evidence type="ECO:0000256" key="1">
    <source>
        <dbReference type="ARBA" id="ARBA00004651"/>
    </source>
</evidence>
<keyword evidence="2 12" id="KW-0813">Transport</keyword>
<evidence type="ECO:0000256" key="2">
    <source>
        <dbReference type="ARBA" id="ARBA00022448"/>
    </source>
</evidence>
<dbReference type="InterPro" id="IPR000990">
    <property type="entry name" value="Innexin"/>
</dbReference>
<evidence type="ECO:0000313" key="16">
    <source>
        <dbReference type="Proteomes" id="UP000663852"/>
    </source>
</evidence>
<evidence type="ECO:0000256" key="6">
    <source>
        <dbReference type="ARBA" id="ARBA00022786"/>
    </source>
</evidence>
<feature type="transmembrane region" description="Helical" evidence="12">
    <location>
        <begin position="412"/>
        <end position="432"/>
    </location>
</feature>
<protein>
    <recommendedName>
        <fullName evidence="12">Innexin</fullName>
    </recommendedName>
</protein>
<evidence type="ECO:0000256" key="5">
    <source>
        <dbReference type="ARBA" id="ARBA00022692"/>
    </source>
</evidence>
<keyword evidence="8 12" id="KW-0406">Ion transport</keyword>
<keyword evidence="3" id="KW-1003">Cell membrane</keyword>
<dbReference type="GO" id="GO:0034220">
    <property type="term" value="P:monoatomic ion transmembrane transport"/>
    <property type="evidence" value="ECO:0007669"/>
    <property type="project" value="UniProtKB-KW"/>
</dbReference>
<sequence>MSKLSTSRSVRVIYPGRLLLIDYGLSEETMQDICHGLDKLFSIVTTYVGIQYIPMFGLIVNGQNQSEIFISYSSTNNNRMEFQVALCKLQLLGQKWSTKPNRPTNASFSWHSALHLALTQINSTRNDHHKTSFMSVALFNFIHGLPWIKSFQKSIDDEHSDRINHRYTVGFLLVCAFIVTSSSFAFNRITCWVPAQFTGAYLTYTNNYCWITNTYFIPTNVTIPPTKLDRKHAEIGYYQWTPFILLLFAFGFYLPRMLWRSMNLRSGIDLQYLIHETELDKVVSKIEYYCQANQRDKIDHRNRFFRILFCTSGKHLGNYLRSIQLVVKCLYLINSFLQLILINRILGQSGWFYGFQLWYNLLIKNSMVKDSPYFPRVTLCDLRIREIGNLHQYTVQCVLPINMLNEKVFSLAWFWFSYVFIIDVVSFISTLYQTLSLTHRIHFIRTLLRINSSELVTNELMLKNFLLNTFVFLCSKVTTNTNNNDYHIVILTNRLSDSTLSEIYQCTQSHQIDKKKIELVCIKNNDEIELMKQNILLSNLLNIKYVYENKYSLGLYFKSWLLSDDHDSEHLQLYLPASVKTEHVDHTWPIIRCDFQEILNNPHHNMDHERFFMYVEPSRISTAHRTSSSSLSLPIYQIKAVNFIKQTNYCISMVFGMPFLILPTSCHKYNLELIEKNEIAFDTLVEYLRENELMLICRLNSCSSASEVSSGHFILSCASDRCLLLRSIASNELLLPLPDAPNTKTKRELDQNILSSLANFLVFDHQPSSSSSSTTRAAMALHRLQQDFRQLIKNKVDGIDASPSEENFFIWNAIICGPEDSIYESGAYQLQLTFSEDYPLRPPQVRFLTKVFHPNVWWDDGFICVDILKDGWLPSYDVLAILHSIRLLLADPNPLSPANLEAALLYRDNRVEYNRRVSQMIQDTLDTDDDDDDDGNDDNGQIEDGDALRQKTSMPPRSVSE</sequence>
<keyword evidence="5 12" id="KW-0812">Transmembrane</keyword>
<feature type="region of interest" description="Disordered" evidence="13">
    <location>
        <begin position="923"/>
        <end position="961"/>
    </location>
</feature>
<comment type="caution">
    <text evidence="15">The sequence shown here is derived from an EMBL/GenBank/DDBJ whole genome shotgun (WGS) entry which is preliminary data.</text>
</comment>
<proteinExistence type="inferred from homology"/>
<reference evidence="15" key="1">
    <citation type="submission" date="2021-02" db="EMBL/GenBank/DDBJ databases">
        <authorList>
            <person name="Nowell W R."/>
        </authorList>
    </citation>
    <scope>NUCLEOTIDE SEQUENCE</scope>
</reference>
<evidence type="ECO:0000256" key="4">
    <source>
        <dbReference type="ARBA" id="ARBA00022679"/>
    </source>
</evidence>
<feature type="transmembrane region" description="Helical" evidence="12">
    <location>
        <begin position="237"/>
        <end position="255"/>
    </location>
</feature>
<keyword evidence="10 12" id="KW-0407">Ion channel</keyword>
<dbReference type="InterPro" id="IPR023313">
    <property type="entry name" value="UBQ-conjugating_AS"/>
</dbReference>
<dbReference type="SMART" id="SM00212">
    <property type="entry name" value="UBCc"/>
    <property type="match status" value="1"/>
</dbReference>
<dbReference type="SUPFAM" id="SSF54495">
    <property type="entry name" value="UBC-like"/>
    <property type="match status" value="1"/>
</dbReference>
<feature type="compositionally biased region" description="Polar residues" evidence="13">
    <location>
        <begin position="950"/>
        <end position="961"/>
    </location>
</feature>
<gene>
    <name evidence="12" type="primary">inx</name>
    <name evidence="15" type="ORF">EDS130_LOCUS4373</name>
</gene>
<comment type="subcellular location">
    <subcellularLocation>
        <location evidence="1 12">Cell membrane</location>
        <topology evidence="1 12">Multi-pass membrane protein</topology>
    </subcellularLocation>
</comment>
<dbReference type="PROSITE" id="PS50127">
    <property type="entry name" value="UBC_2"/>
    <property type="match status" value="1"/>
</dbReference>
<feature type="transmembrane region" description="Helical" evidence="12">
    <location>
        <begin position="167"/>
        <end position="186"/>
    </location>
</feature>
<dbReference type="AlphaFoldDB" id="A0A813S864"/>
<evidence type="ECO:0000256" key="10">
    <source>
        <dbReference type="ARBA" id="ARBA00023303"/>
    </source>
</evidence>
<keyword evidence="9 12" id="KW-0472">Membrane</keyword>
<dbReference type="InterPro" id="IPR000608">
    <property type="entry name" value="UBC"/>
</dbReference>
<organism evidence="15 16">
    <name type="scientific">Adineta ricciae</name>
    <name type="common">Rotifer</name>
    <dbReference type="NCBI Taxonomy" id="249248"/>
    <lineage>
        <taxon>Eukaryota</taxon>
        <taxon>Metazoa</taxon>
        <taxon>Spiralia</taxon>
        <taxon>Gnathifera</taxon>
        <taxon>Rotifera</taxon>
        <taxon>Eurotatoria</taxon>
        <taxon>Bdelloidea</taxon>
        <taxon>Adinetida</taxon>
        <taxon>Adinetidae</taxon>
        <taxon>Adineta</taxon>
    </lineage>
</organism>
<keyword evidence="4" id="KW-0808">Transferase</keyword>
<evidence type="ECO:0000259" key="14">
    <source>
        <dbReference type="PROSITE" id="PS50127"/>
    </source>
</evidence>
<feature type="compositionally biased region" description="Acidic residues" evidence="13">
    <location>
        <begin position="925"/>
        <end position="945"/>
    </location>
</feature>
<dbReference type="Gene3D" id="3.10.110.10">
    <property type="entry name" value="Ubiquitin Conjugating Enzyme"/>
    <property type="match status" value="1"/>
</dbReference>